<proteinExistence type="predicted"/>
<sequence>MTYNKNGKKYIKQCKYLFASYGKSEKEYIRKLIDNIDDGSHDMTYDEVVERLGTPKEVIISYYEQEDMEKLIEKAKVRRLLKNFLSVAFAVLLVFLCYKAYIYQKTFEEVRDSKNGYFEETIEVKEDYEIK</sequence>
<dbReference type="InterPro" id="IPR046123">
    <property type="entry name" value="DUF6120"/>
</dbReference>
<evidence type="ECO:0000313" key="2">
    <source>
        <dbReference type="EMBL" id="MBC6010335.1"/>
    </source>
</evidence>
<keyword evidence="3" id="KW-1185">Reference proteome</keyword>
<dbReference type="Proteomes" id="UP000603474">
    <property type="component" value="Unassembled WGS sequence"/>
</dbReference>
<organism evidence="2 3">
    <name type="scientific">Catenibacterium faecis</name>
    <dbReference type="NCBI Taxonomy" id="2764323"/>
    <lineage>
        <taxon>Bacteria</taxon>
        <taxon>Bacillati</taxon>
        <taxon>Bacillota</taxon>
        <taxon>Erysipelotrichia</taxon>
        <taxon>Erysipelotrichales</taxon>
        <taxon>Coprobacillaceae</taxon>
        <taxon>Catenibacterium</taxon>
    </lineage>
</organism>
<name>A0ABR7KCA3_9FIRM</name>
<gene>
    <name evidence="2" type="ORF">H8909_08775</name>
</gene>
<dbReference type="Pfam" id="PF19615">
    <property type="entry name" value="DUF6120"/>
    <property type="match status" value="1"/>
</dbReference>
<evidence type="ECO:0000313" key="3">
    <source>
        <dbReference type="Proteomes" id="UP000603474"/>
    </source>
</evidence>
<dbReference type="EMBL" id="JACRWG010000037">
    <property type="protein sequence ID" value="MBC6010335.1"/>
    <property type="molecule type" value="Genomic_DNA"/>
</dbReference>
<keyword evidence="1" id="KW-0472">Membrane</keyword>
<evidence type="ECO:0000256" key="1">
    <source>
        <dbReference type="SAM" id="Phobius"/>
    </source>
</evidence>
<keyword evidence="1" id="KW-1133">Transmembrane helix</keyword>
<dbReference type="RefSeq" id="WP_187012549.1">
    <property type="nucleotide sequence ID" value="NZ_JACRWG010000037.1"/>
</dbReference>
<comment type="caution">
    <text evidence="2">The sequence shown here is derived from an EMBL/GenBank/DDBJ whole genome shotgun (WGS) entry which is preliminary data.</text>
</comment>
<keyword evidence="1" id="KW-0812">Transmembrane</keyword>
<reference evidence="2 3" key="1">
    <citation type="submission" date="2020-08" db="EMBL/GenBank/DDBJ databases">
        <authorList>
            <person name="Liu C."/>
            <person name="Sun Q."/>
        </authorList>
    </citation>
    <scope>NUCLEOTIDE SEQUENCE [LARGE SCALE GENOMIC DNA]</scope>
    <source>
        <strain evidence="2 3">NSJ-22</strain>
    </source>
</reference>
<protein>
    <submittedName>
        <fullName evidence="2">Uncharacterized protein</fullName>
    </submittedName>
</protein>
<feature type="transmembrane region" description="Helical" evidence="1">
    <location>
        <begin position="80"/>
        <end position="101"/>
    </location>
</feature>
<accession>A0ABR7KCA3</accession>